<proteinExistence type="predicted"/>
<dbReference type="EMBL" id="KZ613957">
    <property type="protein sequence ID" value="PMD32991.1"/>
    <property type="molecule type" value="Genomic_DNA"/>
</dbReference>
<sequence length="415" mass="46547">MAASRYTVTFRKDIEPDVPWVAYALDSGRIGPLKQDGDKPSQPLWRTSRNENAIFFYQPAFTQSETLFWLAVDTNAPKGVIVHLVSLEAIEDTVLDSIKDKVALVSVYSLTYTSLPPDAWDVRQALQDLGSTRSVLRTFNAPDKKSMASDSLEDIMISKRQHDGYSLIRYRTITGEETAAMYRGPLTPKTVDEIFPTDPGVQSNFGTDLQILDPQLSLMDLSYAVAWQLGRTLAICNQVFTTALFRLRQTIHSKALDDAKKDIRKKLNTYTSHEDLLASIESTITGLGRVNSDLHTSLATCVSVNRWKRETVPIVNLSLRSPHIISRIYEKVVKAASTAAETPGGGKYNYHEVPKNTDYAIIQEWVLDKLHLHGVPAHYLIPDPSYLPAESIRFFYIDKNWTKALMDGALSLANH</sequence>
<dbReference type="Proteomes" id="UP000235786">
    <property type="component" value="Unassembled WGS sequence"/>
</dbReference>
<dbReference type="AlphaFoldDB" id="A0A2J6R394"/>
<protein>
    <submittedName>
        <fullName evidence="1">Uncharacterized protein</fullName>
    </submittedName>
</protein>
<gene>
    <name evidence="1" type="ORF">L207DRAFT_608789</name>
</gene>
<organism evidence="1 2">
    <name type="scientific">Hyaloscypha variabilis (strain UAMH 11265 / GT02V1 / F)</name>
    <name type="common">Meliniomyces variabilis</name>
    <dbReference type="NCBI Taxonomy" id="1149755"/>
    <lineage>
        <taxon>Eukaryota</taxon>
        <taxon>Fungi</taxon>
        <taxon>Dikarya</taxon>
        <taxon>Ascomycota</taxon>
        <taxon>Pezizomycotina</taxon>
        <taxon>Leotiomycetes</taxon>
        <taxon>Helotiales</taxon>
        <taxon>Hyaloscyphaceae</taxon>
        <taxon>Hyaloscypha</taxon>
        <taxon>Hyaloscypha variabilis</taxon>
    </lineage>
</organism>
<keyword evidence="2" id="KW-1185">Reference proteome</keyword>
<evidence type="ECO:0000313" key="2">
    <source>
        <dbReference type="Proteomes" id="UP000235786"/>
    </source>
</evidence>
<accession>A0A2J6R394</accession>
<reference evidence="1 2" key="1">
    <citation type="submission" date="2016-04" db="EMBL/GenBank/DDBJ databases">
        <title>A degradative enzymes factory behind the ericoid mycorrhizal symbiosis.</title>
        <authorList>
            <consortium name="DOE Joint Genome Institute"/>
            <person name="Martino E."/>
            <person name="Morin E."/>
            <person name="Grelet G."/>
            <person name="Kuo A."/>
            <person name="Kohler A."/>
            <person name="Daghino S."/>
            <person name="Barry K."/>
            <person name="Choi C."/>
            <person name="Cichocki N."/>
            <person name="Clum A."/>
            <person name="Copeland A."/>
            <person name="Hainaut M."/>
            <person name="Haridas S."/>
            <person name="Labutti K."/>
            <person name="Lindquist E."/>
            <person name="Lipzen A."/>
            <person name="Khouja H.-R."/>
            <person name="Murat C."/>
            <person name="Ohm R."/>
            <person name="Olson A."/>
            <person name="Spatafora J."/>
            <person name="Veneault-Fourrey C."/>
            <person name="Henrissat B."/>
            <person name="Grigoriev I."/>
            <person name="Martin F."/>
            <person name="Perotto S."/>
        </authorList>
    </citation>
    <scope>NUCLEOTIDE SEQUENCE [LARGE SCALE GENOMIC DNA]</scope>
    <source>
        <strain evidence="1 2">F</strain>
    </source>
</reference>
<evidence type="ECO:0000313" key="1">
    <source>
        <dbReference type="EMBL" id="PMD32991.1"/>
    </source>
</evidence>
<dbReference type="OrthoDB" id="3029913at2759"/>
<name>A0A2J6R394_HYAVF</name>
<dbReference type="STRING" id="1149755.A0A2J6R394"/>